<feature type="region of interest" description="Disordered" evidence="1">
    <location>
        <begin position="1"/>
        <end position="28"/>
    </location>
</feature>
<comment type="caution">
    <text evidence="2">The sequence shown here is derived from an EMBL/GenBank/DDBJ whole genome shotgun (WGS) entry which is preliminary data.</text>
</comment>
<feature type="region of interest" description="Disordered" evidence="1">
    <location>
        <begin position="42"/>
        <end position="77"/>
    </location>
</feature>
<proteinExistence type="predicted"/>
<dbReference type="AlphaFoldDB" id="A0A2G9C2E0"/>
<sequence>MGLGRGQAAIDAGKNSFSTGTLSSSDIDNRSQFSASAVTVSAGTSGGMAGAFKDSGDERSTTRSTISAGSTTITSGDAASQAALGRAGWQLSAWVCWDIPLRLVGSM</sequence>
<accession>A0A2G9C2E0</accession>
<dbReference type="EMBL" id="PEOG01000119">
    <property type="protein sequence ID" value="PIM50583.1"/>
    <property type="molecule type" value="Genomic_DNA"/>
</dbReference>
<organism evidence="2 3">
    <name type="scientific">Roseateles chitinivorans</name>
    <dbReference type="NCBI Taxonomy" id="2917965"/>
    <lineage>
        <taxon>Bacteria</taxon>
        <taxon>Pseudomonadati</taxon>
        <taxon>Pseudomonadota</taxon>
        <taxon>Betaproteobacteria</taxon>
        <taxon>Burkholderiales</taxon>
        <taxon>Sphaerotilaceae</taxon>
        <taxon>Roseateles</taxon>
    </lineage>
</organism>
<keyword evidence="3" id="KW-1185">Reference proteome</keyword>
<feature type="compositionally biased region" description="Polar residues" evidence="1">
    <location>
        <begin position="15"/>
        <end position="28"/>
    </location>
</feature>
<reference evidence="2 3" key="1">
    <citation type="submission" date="2017-11" db="EMBL/GenBank/DDBJ databases">
        <title>Draft genome sequence of Mitsuaria sp. HWN-4.</title>
        <authorList>
            <person name="Gundlapally S.R."/>
        </authorList>
    </citation>
    <scope>NUCLEOTIDE SEQUENCE [LARGE SCALE GENOMIC DNA]</scope>
    <source>
        <strain evidence="2 3">HWN-4</strain>
    </source>
</reference>
<name>A0A2G9C2E0_9BURK</name>
<evidence type="ECO:0000256" key="1">
    <source>
        <dbReference type="SAM" id="MobiDB-lite"/>
    </source>
</evidence>
<dbReference type="Proteomes" id="UP000231501">
    <property type="component" value="Unassembled WGS sequence"/>
</dbReference>
<evidence type="ECO:0000313" key="2">
    <source>
        <dbReference type="EMBL" id="PIM50583.1"/>
    </source>
</evidence>
<feature type="compositionally biased region" description="Low complexity" evidence="1">
    <location>
        <begin position="62"/>
        <end position="77"/>
    </location>
</feature>
<gene>
    <name evidence="2" type="ORF">CS062_24255</name>
</gene>
<evidence type="ECO:0000313" key="3">
    <source>
        <dbReference type="Proteomes" id="UP000231501"/>
    </source>
</evidence>
<protein>
    <submittedName>
        <fullName evidence="2">Uncharacterized protein</fullName>
    </submittedName>
</protein>